<dbReference type="PANTHER" id="PTHR43065:SF48">
    <property type="entry name" value="HISTIDINE KINASE"/>
    <property type="match status" value="1"/>
</dbReference>
<gene>
    <name evidence="7" type="ORF">KME25_01830</name>
</gene>
<evidence type="ECO:0000256" key="2">
    <source>
        <dbReference type="ARBA" id="ARBA00012438"/>
    </source>
</evidence>
<dbReference type="Pfam" id="PF00027">
    <property type="entry name" value="cNMP_binding"/>
    <property type="match status" value="1"/>
</dbReference>
<dbReference type="Proteomes" id="UP000753908">
    <property type="component" value="Unassembled WGS sequence"/>
</dbReference>
<dbReference type="SUPFAM" id="SSF51206">
    <property type="entry name" value="cAMP-binding domain-like"/>
    <property type="match status" value="1"/>
</dbReference>
<proteinExistence type="predicted"/>
<evidence type="ECO:0000256" key="1">
    <source>
        <dbReference type="ARBA" id="ARBA00000085"/>
    </source>
</evidence>
<dbReference type="EC" id="2.7.13.3" evidence="2"/>
<dbReference type="Gene3D" id="3.30.565.10">
    <property type="entry name" value="Histidine kinase-like ATPase, C-terminal domain"/>
    <property type="match status" value="1"/>
</dbReference>
<dbReference type="PROSITE" id="PS50109">
    <property type="entry name" value="HIS_KIN"/>
    <property type="match status" value="1"/>
</dbReference>
<name>A0A951U7H0_9CYAN</name>
<feature type="domain" description="Cyclic nucleotide-binding" evidence="5">
    <location>
        <begin position="13"/>
        <end position="132"/>
    </location>
</feature>
<dbReference type="AlphaFoldDB" id="A0A951U7H0"/>
<dbReference type="EMBL" id="JAHHIF010000002">
    <property type="protein sequence ID" value="MBW4543178.1"/>
    <property type="molecule type" value="Genomic_DNA"/>
</dbReference>
<dbReference type="SMART" id="SM00100">
    <property type="entry name" value="cNMP"/>
    <property type="match status" value="1"/>
</dbReference>
<dbReference type="GO" id="GO:0004673">
    <property type="term" value="F:protein histidine kinase activity"/>
    <property type="evidence" value="ECO:0007669"/>
    <property type="project" value="UniProtKB-EC"/>
</dbReference>
<dbReference type="CDD" id="cd00038">
    <property type="entry name" value="CAP_ED"/>
    <property type="match status" value="1"/>
</dbReference>
<dbReference type="GO" id="GO:0000160">
    <property type="term" value="P:phosphorelay signal transduction system"/>
    <property type="evidence" value="ECO:0007669"/>
    <property type="project" value="UniProtKB-KW"/>
</dbReference>
<dbReference type="InterPro" id="IPR004358">
    <property type="entry name" value="Sig_transdc_His_kin-like_C"/>
</dbReference>
<dbReference type="InterPro" id="IPR003594">
    <property type="entry name" value="HATPase_dom"/>
</dbReference>
<evidence type="ECO:0000259" key="5">
    <source>
        <dbReference type="PROSITE" id="PS50042"/>
    </source>
</evidence>
<dbReference type="PANTHER" id="PTHR43065">
    <property type="entry name" value="SENSOR HISTIDINE KINASE"/>
    <property type="match status" value="1"/>
</dbReference>
<dbReference type="Gene3D" id="1.10.287.130">
    <property type="match status" value="1"/>
</dbReference>
<dbReference type="PRINTS" id="PR00344">
    <property type="entry name" value="BCTRLSENSOR"/>
</dbReference>
<reference evidence="7" key="2">
    <citation type="journal article" date="2022" name="Microbiol. Resour. Announc.">
        <title>Metagenome Sequencing to Explore Phylogenomics of Terrestrial Cyanobacteria.</title>
        <authorList>
            <person name="Ward R.D."/>
            <person name="Stajich J.E."/>
            <person name="Johansen J.R."/>
            <person name="Huntemann M."/>
            <person name="Clum A."/>
            <person name="Foster B."/>
            <person name="Foster B."/>
            <person name="Roux S."/>
            <person name="Palaniappan K."/>
            <person name="Varghese N."/>
            <person name="Mukherjee S."/>
            <person name="Reddy T.B.K."/>
            <person name="Daum C."/>
            <person name="Copeland A."/>
            <person name="Chen I.A."/>
            <person name="Ivanova N.N."/>
            <person name="Kyrpides N.C."/>
            <person name="Shapiro N."/>
            <person name="Eloe-Fadrosh E.A."/>
            <person name="Pietrasiak N."/>
        </authorList>
    </citation>
    <scope>NUCLEOTIDE SEQUENCE</scope>
    <source>
        <strain evidence="7">CPER-KK1</strain>
    </source>
</reference>
<dbReference type="PROSITE" id="PS50042">
    <property type="entry name" value="CNMP_BINDING_3"/>
    <property type="match status" value="1"/>
</dbReference>
<dbReference type="InterPro" id="IPR036890">
    <property type="entry name" value="HATPase_C_sf"/>
</dbReference>
<sequence>MTDLEEALRQVPLFAKLPQETLQWLSEHGEEIWLQPGVQIAKQGDPPDGFYIILEGKTEWTRTVGAQAVHAVTLETGDVFAELILLLEETYPTSGYAITGVRLYKLTPEMFWEMLCTCPSIPRRILKISAERSQIHEAVSQQQAKLISLGTLSAGLAHELNNPSAAARRGVEHLEEVLQKLPTLALKLHQQPITEEHRTFLSNLYQRATESAKRCTHLDPLAQSEAEDEVTDWLDAHDVADGWKIAPTLVAAGMDTDELDKIVTHLDPSCLGDVLAWLEATVSGVGLLDQIKLSSTRISELIAAMKDYSYMDQAPLQEVDIHEGIESTLKILSFKLKQGVVVKREYGDLPRITAYGHQLNQVWTNLIDNAIDATGGKGHIWIRTSQEGDSASSDRSASRIVVEIADDGVGIPPEIQPRIFEQFFTTKEVGKGTGLGLDIARRIVVGQHKGDIRVDSKPGDTRFQVRLPIHKSESVTK</sequence>
<evidence type="ECO:0000256" key="3">
    <source>
        <dbReference type="ARBA" id="ARBA00022777"/>
    </source>
</evidence>
<dbReference type="InterPro" id="IPR005467">
    <property type="entry name" value="His_kinase_dom"/>
</dbReference>
<keyword evidence="3" id="KW-0418">Kinase</keyword>
<dbReference type="SMART" id="SM00387">
    <property type="entry name" value="HATPase_c"/>
    <property type="match status" value="1"/>
</dbReference>
<accession>A0A951U7H0</accession>
<reference evidence="7" key="1">
    <citation type="submission" date="2021-05" db="EMBL/GenBank/DDBJ databases">
        <authorList>
            <person name="Pietrasiak N."/>
            <person name="Ward R."/>
            <person name="Stajich J.E."/>
            <person name="Kurbessoian T."/>
        </authorList>
    </citation>
    <scope>NUCLEOTIDE SEQUENCE</scope>
    <source>
        <strain evidence="7">CPER-KK1</strain>
    </source>
</reference>
<evidence type="ECO:0000259" key="6">
    <source>
        <dbReference type="PROSITE" id="PS50109"/>
    </source>
</evidence>
<dbReference type="Pfam" id="PF02518">
    <property type="entry name" value="HATPase_c"/>
    <property type="match status" value="1"/>
</dbReference>
<dbReference type="Gene3D" id="2.60.120.10">
    <property type="entry name" value="Jelly Rolls"/>
    <property type="match status" value="1"/>
</dbReference>
<feature type="domain" description="Histidine kinase" evidence="6">
    <location>
        <begin position="297"/>
        <end position="471"/>
    </location>
</feature>
<evidence type="ECO:0000313" key="7">
    <source>
        <dbReference type="EMBL" id="MBW4543178.1"/>
    </source>
</evidence>
<keyword evidence="4" id="KW-0902">Two-component regulatory system</keyword>
<dbReference type="SUPFAM" id="SSF55874">
    <property type="entry name" value="ATPase domain of HSP90 chaperone/DNA topoisomerase II/histidine kinase"/>
    <property type="match status" value="1"/>
</dbReference>
<comment type="caution">
    <text evidence="7">The sequence shown here is derived from an EMBL/GenBank/DDBJ whole genome shotgun (WGS) entry which is preliminary data.</text>
</comment>
<comment type="catalytic activity">
    <reaction evidence="1">
        <text>ATP + protein L-histidine = ADP + protein N-phospho-L-histidine.</text>
        <dbReference type="EC" id="2.7.13.3"/>
    </reaction>
</comment>
<keyword evidence="3" id="KW-0808">Transferase</keyword>
<dbReference type="InterPro" id="IPR014710">
    <property type="entry name" value="RmlC-like_jellyroll"/>
</dbReference>
<evidence type="ECO:0000256" key="4">
    <source>
        <dbReference type="ARBA" id="ARBA00023012"/>
    </source>
</evidence>
<evidence type="ECO:0000313" key="8">
    <source>
        <dbReference type="Proteomes" id="UP000753908"/>
    </source>
</evidence>
<dbReference type="InterPro" id="IPR000595">
    <property type="entry name" value="cNMP-bd_dom"/>
</dbReference>
<protein>
    <recommendedName>
        <fullName evidence="2">histidine kinase</fullName>
        <ecNumber evidence="2">2.7.13.3</ecNumber>
    </recommendedName>
</protein>
<dbReference type="InterPro" id="IPR018490">
    <property type="entry name" value="cNMP-bd_dom_sf"/>
</dbReference>
<organism evidence="7 8">
    <name type="scientific">Symplocastrum torsivum CPER-KK1</name>
    <dbReference type="NCBI Taxonomy" id="450513"/>
    <lineage>
        <taxon>Bacteria</taxon>
        <taxon>Bacillati</taxon>
        <taxon>Cyanobacteriota</taxon>
        <taxon>Cyanophyceae</taxon>
        <taxon>Oscillatoriophycideae</taxon>
        <taxon>Oscillatoriales</taxon>
        <taxon>Microcoleaceae</taxon>
        <taxon>Symplocastrum</taxon>
    </lineage>
</organism>